<name>A0A0M0KB59_9EUKA</name>
<dbReference type="AlphaFoldDB" id="A0A0M0KB59"/>
<dbReference type="SUPFAM" id="SSF49493">
    <property type="entry name" value="HSP40/DnaJ peptide-binding domain"/>
    <property type="match status" value="2"/>
</dbReference>
<protein>
    <submittedName>
        <fullName evidence="2">DNAj-like protein</fullName>
    </submittedName>
</protein>
<dbReference type="CDD" id="cd10747">
    <property type="entry name" value="DnaJ_C"/>
    <property type="match status" value="1"/>
</dbReference>
<dbReference type="InterPro" id="IPR044713">
    <property type="entry name" value="DNJA1/2-like"/>
</dbReference>
<dbReference type="InterPro" id="IPR002939">
    <property type="entry name" value="DnaJ_C"/>
</dbReference>
<dbReference type="Proteomes" id="UP000037460">
    <property type="component" value="Unassembled WGS sequence"/>
</dbReference>
<comment type="caution">
    <text evidence="2">The sequence shown here is derived from an EMBL/GenBank/DDBJ whole genome shotgun (WGS) entry which is preliminary data.</text>
</comment>
<dbReference type="OrthoDB" id="550424at2759"/>
<dbReference type="GO" id="GO:0051082">
    <property type="term" value="F:unfolded protein binding"/>
    <property type="evidence" value="ECO:0007669"/>
    <property type="project" value="InterPro"/>
</dbReference>
<organism evidence="2 3">
    <name type="scientific">Chrysochromulina tobinii</name>
    <dbReference type="NCBI Taxonomy" id="1460289"/>
    <lineage>
        <taxon>Eukaryota</taxon>
        <taxon>Haptista</taxon>
        <taxon>Haptophyta</taxon>
        <taxon>Prymnesiophyceae</taxon>
        <taxon>Prymnesiales</taxon>
        <taxon>Chrysochromulinaceae</taxon>
        <taxon>Chrysochromulina</taxon>
    </lineage>
</organism>
<reference evidence="3" key="1">
    <citation type="journal article" date="2015" name="PLoS Genet.">
        <title>Genome Sequence and Transcriptome Analyses of Chrysochromulina tobin: Metabolic Tools for Enhanced Algal Fitness in the Prominent Order Prymnesiales (Haptophyceae).</title>
        <authorList>
            <person name="Hovde B.T."/>
            <person name="Deodato C.R."/>
            <person name="Hunsperger H.M."/>
            <person name="Ryken S.A."/>
            <person name="Yost W."/>
            <person name="Jha R.K."/>
            <person name="Patterson J."/>
            <person name="Monnat R.J. Jr."/>
            <person name="Barlow S.B."/>
            <person name="Starkenburg S.R."/>
            <person name="Cattolico R.A."/>
        </authorList>
    </citation>
    <scope>NUCLEOTIDE SEQUENCE</scope>
    <source>
        <strain evidence="3">CCMP291</strain>
    </source>
</reference>
<accession>A0A0M0KB59</accession>
<feature type="domain" description="Chaperone DnaJ C-terminal" evidence="1">
    <location>
        <begin position="18"/>
        <end position="217"/>
    </location>
</feature>
<gene>
    <name evidence="2" type="ORF">Ctob_013673</name>
</gene>
<dbReference type="Pfam" id="PF01556">
    <property type="entry name" value="DnaJ_C"/>
    <property type="match status" value="1"/>
</dbReference>
<dbReference type="GO" id="GO:0030544">
    <property type="term" value="F:Hsp70 protein binding"/>
    <property type="evidence" value="ECO:0007669"/>
    <property type="project" value="InterPro"/>
</dbReference>
<dbReference type="GO" id="GO:0006457">
    <property type="term" value="P:protein folding"/>
    <property type="evidence" value="ECO:0007669"/>
    <property type="project" value="InterPro"/>
</dbReference>
<dbReference type="PANTHER" id="PTHR43888">
    <property type="entry name" value="DNAJ-LIKE-2, ISOFORM A-RELATED"/>
    <property type="match status" value="1"/>
</dbReference>
<evidence type="ECO:0000259" key="1">
    <source>
        <dbReference type="Pfam" id="PF01556"/>
    </source>
</evidence>
<sequence>MFFGGGQRKDTGRGKNMDIELPVTLEDLYNGNEKLATVKRRIVCRNCKGKAHLPRCAECGACPKEKKMVHRRAGPGMVVQQEVMVESKEKCKREDKRLTATIEKGMPDAEEIVFKYESEQKPGQIPGDVVLKLKTTPHPMFTRSRDSLSMKIAIPLRAALLGFETSFKHLDGHTVTLKRTTVTKPGQVIRIKGEGMPKHGTPSEFGDLTITFSVDFPTTVEAALAQGLEKLLPTFSASDLRILSS</sequence>
<keyword evidence="3" id="KW-1185">Reference proteome</keyword>
<evidence type="ECO:0000313" key="3">
    <source>
        <dbReference type="Proteomes" id="UP000037460"/>
    </source>
</evidence>
<proteinExistence type="predicted"/>
<dbReference type="EMBL" id="JWZX01000643">
    <property type="protein sequence ID" value="KOO36070.1"/>
    <property type="molecule type" value="Genomic_DNA"/>
</dbReference>
<evidence type="ECO:0000313" key="2">
    <source>
        <dbReference type="EMBL" id="KOO36070.1"/>
    </source>
</evidence>
<dbReference type="Gene3D" id="2.60.260.20">
    <property type="entry name" value="Urease metallochaperone UreE, N-terminal domain"/>
    <property type="match status" value="2"/>
</dbReference>
<dbReference type="FunFam" id="2.60.260.20:FF:000013">
    <property type="entry name" value="DnaJ subfamily B member 11"/>
    <property type="match status" value="1"/>
</dbReference>
<dbReference type="InterPro" id="IPR008971">
    <property type="entry name" value="HSP40/DnaJ_pept-bd"/>
</dbReference>